<evidence type="ECO:0000313" key="1">
    <source>
        <dbReference type="EMBL" id="KKM91542.1"/>
    </source>
</evidence>
<dbReference type="EMBL" id="LAZR01006518">
    <property type="protein sequence ID" value="KKM91542.1"/>
    <property type="molecule type" value="Genomic_DNA"/>
</dbReference>
<comment type="caution">
    <text evidence="1">The sequence shown here is derived from an EMBL/GenBank/DDBJ whole genome shotgun (WGS) entry which is preliminary data.</text>
</comment>
<sequence>MAKDQIDIADLEAFISGLKDSLDTLGTLDPGKAQGFQAQLAKAISDLRSKKTAKIEPIPMHLGHFTRGDLKNYLLKELESLQDHLDITEYNRKRKFNLVLKIAKIREQVNSM</sequence>
<dbReference type="AlphaFoldDB" id="A0A0F9PDV2"/>
<name>A0A0F9PDV2_9ZZZZ</name>
<organism evidence="1">
    <name type="scientific">marine sediment metagenome</name>
    <dbReference type="NCBI Taxonomy" id="412755"/>
    <lineage>
        <taxon>unclassified sequences</taxon>
        <taxon>metagenomes</taxon>
        <taxon>ecological metagenomes</taxon>
    </lineage>
</organism>
<proteinExistence type="predicted"/>
<accession>A0A0F9PDV2</accession>
<reference evidence="1" key="1">
    <citation type="journal article" date="2015" name="Nature">
        <title>Complex archaea that bridge the gap between prokaryotes and eukaryotes.</title>
        <authorList>
            <person name="Spang A."/>
            <person name="Saw J.H."/>
            <person name="Jorgensen S.L."/>
            <person name="Zaremba-Niedzwiedzka K."/>
            <person name="Martijn J."/>
            <person name="Lind A.E."/>
            <person name="van Eijk R."/>
            <person name="Schleper C."/>
            <person name="Guy L."/>
            <person name="Ettema T.J."/>
        </authorList>
    </citation>
    <scope>NUCLEOTIDE SEQUENCE</scope>
</reference>
<gene>
    <name evidence="1" type="ORF">LCGC14_1227500</name>
</gene>
<protein>
    <submittedName>
        <fullName evidence="1">Uncharacterized protein</fullName>
    </submittedName>
</protein>